<protein>
    <recommendedName>
        <fullName evidence="2">MalT-like TPR region domain-containing protein</fullName>
    </recommendedName>
</protein>
<comment type="caution">
    <text evidence="1">The sequence shown here is derived from an EMBL/GenBank/DDBJ whole genome shotgun (WGS) entry which is preliminary data.</text>
</comment>
<dbReference type="PANTHER" id="PTHR46574:SF1">
    <property type="entry name" value="43 KDA RECEPTOR-ASSOCIATED PROTEIN OF THE SYNAPSE"/>
    <property type="match status" value="1"/>
</dbReference>
<sequence length="91" mass="10679">FEEAVQIAEQIGNLHKKALCLNIIGDIFREKWDYVEALKRYEEALLIADELGHLDEQIQILVIISKIYQAQKHYPEALRHYLRLNISILCC</sequence>
<dbReference type="GO" id="GO:0005886">
    <property type="term" value="C:plasma membrane"/>
    <property type="evidence" value="ECO:0007669"/>
    <property type="project" value="TreeGrafter"/>
</dbReference>
<proteinExistence type="predicted"/>
<dbReference type="InterPro" id="IPR052480">
    <property type="entry name" value="RAPsyn"/>
</dbReference>
<dbReference type="GO" id="GO:0033130">
    <property type="term" value="F:acetylcholine receptor binding"/>
    <property type="evidence" value="ECO:0007669"/>
    <property type="project" value="TreeGrafter"/>
</dbReference>
<dbReference type="GO" id="GO:1900075">
    <property type="term" value="P:positive regulation of neuromuscular synaptic transmission"/>
    <property type="evidence" value="ECO:0007669"/>
    <property type="project" value="TreeGrafter"/>
</dbReference>
<feature type="non-terminal residue" evidence="1">
    <location>
        <position position="1"/>
    </location>
</feature>
<dbReference type="GO" id="GO:0031594">
    <property type="term" value="C:neuromuscular junction"/>
    <property type="evidence" value="ECO:0007669"/>
    <property type="project" value="TreeGrafter"/>
</dbReference>
<dbReference type="GO" id="GO:0007271">
    <property type="term" value="P:synaptic transmission, cholinergic"/>
    <property type="evidence" value="ECO:0007669"/>
    <property type="project" value="TreeGrafter"/>
</dbReference>
<evidence type="ECO:0000313" key="1">
    <source>
        <dbReference type="EMBL" id="GAH77068.1"/>
    </source>
</evidence>
<dbReference type="SUPFAM" id="SSF48452">
    <property type="entry name" value="TPR-like"/>
    <property type="match status" value="1"/>
</dbReference>
<dbReference type="Gene3D" id="1.25.40.10">
    <property type="entry name" value="Tetratricopeptide repeat domain"/>
    <property type="match status" value="1"/>
</dbReference>
<dbReference type="InterPro" id="IPR011990">
    <property type="entry name" value="TPR-like_helical_dom_sf"/>
</dbReference>
<reference evidence="1" key="1">
    <citation type="journal article" date="2014" name="Front. Microbiol.">
        <title>High frequency of phylogenetically diverse reductive dehalogenase-homologous genes in deep subseafloor sedimentary metagenomes.</title>
        <authorList>
            <person name="Kawai M."/>
            <person name="Futagami T."/>
            <person name="Toyoda A."/>
            <person name="Takaki Y."/>
            <person name="Nishi S."/>
            <person name="Hori S."/>
            <person name="Arai W."/>
            <person name="Tsubouchi T."/>
            <person name="Morono Y."/>
            <person name="Uchiyama I."/>
            <person name="Ito T."/>
            <person name="Fujiyama A."/>
            <person name="Inagaki F."/>
            <person name="Takami H."/>
        </authorList>
    </citation>
    <scope>NUCLEOTIDE SEQUENCE</scope>
    <source>
        <strain evidence="1">Expedition CK06-06</strain>
    </source>
</reference>
<dbReference type="EMBL" id="BARU01044308">
    <property type="protein sequence ID" value="GAH77068.1"/>
    <property type="molecule type" value="Genomic_DNA"/>
</dbReference>
<dbReference type="PANTHER" id="PTHR46574">
    <property type="entry name" value="43 KDA RECEPTOR-ASSOCIATED PROTEIN OF THE SYNAPSE"/>
    <property type="match status" value="1"/>
</dbReference>
<dbReference type="AlphaFoldDB" id="X1K4T5"/>
<gene>
    <name evidence="1" type="ORF">S03H2_67618</name>
</gene>
<evidence type="ECO:0008006" key="2">
    <source>
        <dbReference type="Google" id="ProtNLM"/>
    </source>
</evidence>
<accession>X1K4T5</accession>
<organism evidence="1">
    <name type="scientific">marine sediment metagenome</name>
    <dbReference type="NCBI Taxonomy" id="412755"/>
    <lineage>
        <taxon>unclassified sequences</taxon>
        <taxon>metagenomes</taxon>
        <taxon>ecological metagenomes</taxon>
    </lineage>
</organism>
<dbReference type="Pfam" id="PF13424">
    <property type="entry name" value="TPR_12"/>
    <property type="match status" value="1"/>
</dbReference>
<name>X1K4T5_9ZZZZ</name>